<feature type="domain" description="Thiamine phosphate synthase/TenI" evidence="3">
    <location>
        <begin position="21"/>
        <end position="191"/>
    </location>
</feature>
<comment type="pathway">
    <text evidence="1">Cofactor biosynthesis; thiamine diphosphate biosynthesis.</text>
</comment>
<dbReference type="PANTHER" id="PTHR20857:SF15">
    <property type="entry name" value="THIAMINE-PHOSPHATE SYNTHASE"/>
    <property type="match status" value="1"/>
</dbReference>
<dbReference type="InterPro" id="IPR013785">
    <property type="entry name" value="Aldolase_TIM"/>
</dbReference>
<dbReference type="PANTHER" id="PTHR20857">
    <property type="entry name" value="THIAMINE-PHOSPHATE PYROPHOSPHORYLASE"/>
    <property type="match status" value="1"/>
</dbReference>
<keyword evidence="4" id="KW-0808">Transferase</keyword>
<dbReference type="SUPFAM" id="SSF51391">
    <property type="entry name" value="Thiamin phosphate synthase"/>
    <property type="match status" value="1"/>
</dbReference>
<dbReference type="EC" id="2.5.1.3" evidence="4"/>
<reference evidence="4" key="1">
    <citation type="submission" date="2019-12" db="EMBL/GenBank/DDBJ databases">
        <authorList>
            <person name="Cremers G."/>
        </authorList>
    </citation>
    <scope>NUCLEOTIDE SEQUENCE</scope>
    <source>
        <strain evidence="4">Mbul1</strain>
    </source>
</reference>
<dbReference type="GO" id="GO:0004789">
    <property type="term" value="F:thiamine-phosphate diphosphorylase activity"/>
    <property type="evidence" value="ECO:0007669"/>
    <property type="project" value="UniProtKB-EC"/>
</dbReference>
<dbReference type="CDD" id="cd00564">
    <property type="entry name" value="TMP_TenI"/>
    <property type="match status" value="1"/>
</dbReference>
<dbReference type="Gene3D" id="3.20.20.70">
    <property type="entry name" value="Aldolase class I"/>
    <property type="match status" value="1"/>
</dbReference>
<dbReference type="InterPro" id="IPR022998">
    <property type="entry name" value="ThiamineP_synth_TenI"/>
</dbReference>
<keyword evidence="2" id="KW-0784">Thiamine biosynthesis</keyword>
<name>A0A679IT90_9HYPH</name>
<dbReference type="Pfam" id="PF02581">
    <property type="entry name" value="TMP-TENI"/>
    <property type="match status" value="1"/>
</dbReference>
<dbReference type="GO" id="GO:0005737">
    <property type="term" value="C:cytoplasm"/>
    <property type="evidence" value="ECO:0007669"/>
    <property type="project" value="TreeGrafter"/>
</dbReference>
<sequence>MAEPRTRLALLSPHRVDSDRADALAEALAAACAAGDVAAVVLRLAPADERSLVNLVKRLAPAAQSTGAALVITVSDFAGDVVSVAARGGADGVHLDKARDGALQDLRERLSDGRILGAGGHEQKHAAMEAGEAGVDYVMFGGIYSDGIAPDADTVRERAEWWVEIFETPCIAVAHDLAQVDGLLATGAEFLGLESHLWMGEGADIAAIQALVAASEADT</sequence>
<gene>
    <name evidence="4" type="primary">thiE_2</name>
    <name evidence="4" type="ORF">MBUL_00441</name>
</gene>
<dbReference type="GO" id="GO:0009228">
    <property type="term" value="P:thiamine biosynthetic process"/>
    <property type="evidence" value="ECO:0007669"/>
    <property type="project" value="UniProtKB-KW"/>
</dbReference>
<protein>
    <submittedName>
        <fullName evidence="4">Thiamine-phosphate synthase</fullName>
        <ecNumber evidence="4">2.5.1.3</ecNumber>
    </submittedName>
</protein>
<evidence type="ECO:0000256" key="2">
    <source>
        <dbReference type="ARBA" id="ARBA00022977"/>
    </source>
</evidence>
<proteinExistence type="predicted"/>
<organism evidence="4">
    <name type="scientific">Methylobacterium bullatum</name>
    <dbReference type="NCBI Taxonomy" id="570505"/>
    <lineage>
        <taxon>Bacteria</taxon>
        <taxon>Pseudomonadati</taxon>
        <taxon>Pseudomonadota</taxon>
        <taxon>Alphaproteobacteria</taxon>
        <taxon>Hyphomicrobiales</taxon>
        <taxon>Methylobacteriaceae</taxon>
        <taxon>Methylobacterium</taxon>
    </lineage>
</organism>
<evidence type="ECO:0000256" key="1">
    <source>
        <dbReference type="ARBA" id="ARBA00004948"/>
    </source>
</evidence>
<evidence type="ECO:0000259" key="3">
    <source>
        <dbReference type="Pfam" id="PF02581"/>
    </source>
</evidence>
<dbReference type="InterPro" id="IPR036206">
    <property type="entry name" value="ThiamineP_synth_sf"/>
</dbReference>
<accession>A0A679IT90</accession>
<dbReference type="EMBL" id="LR743504">
    <property type="protein sequence ID" value="CAA2099982.1"/>
    <property type="molecule type" value="Genomic_DNA"/>
</dbReference>
<evidence type="ECO:0000313" key="4">
    <source>
        <dbReference type="EMBL" id="CAA2099982.1"/>
    </source>
</evidence>
<dbReference type="AlphaFoldDB" id="A0A679IT90"/>